<accession>A0A921UZE0</accession>
<proteinExistence type="predicted"/>
<comment type="caution">
    <text evidence="1">The sequence shown here is derived from an EMBL/GenBank/DDBJ whole genome shotgun (WGS) entry which is preliminary data.</text>
</comment>
<dbReference type="Proteomes" id="UP000807115">
    <property type="component" value="Chromosome 1"/>
</dbReference>
<reference evidence="1" key="2">
    <citation type="submission" date="2020-10" db="EMBL/GenBank/DDBJ databases">
        <authorList>
            <person name="Cooper E.A."/>
            <person name="Brenton Z.W."/>
            <person name="Flinn B.S."/>
            <person name="Jenkins J."/>
            <person name="Shu S."/>
            <person name="Flowers D."/>
            <person name="Luo F."/>
            <person name="Wang Y."/>
            <person name="Xia P."/>
            <person name="Barry K."/>
            <person name="Daum C."/>
            <person name="Lipzen A."/>
            <person name="Yoshinaga Y."/>
            <person name="Schmutz J."/>
            <person name="Saski C."/>
            <person name="Vermerris W."/>
            <person name="Kresovich S."/>
        </authorList>
    </citation>
    <scope>NUCLEOTIDE SEQUENCE</scope>
</reference>
<organism evidence="1 2">
    <name type="scientific">Sorghum bicolor</name>
    <name type="common">Sorghum</name>
    <name type="synonym">Sorghum vulgare</name>
    <dbReference type="NCBI Taxonomy" id="4558"/>
    <lineage>
        <taxon>Eukaryota</taxon>
        <taxon>Viridiplantae</taxon>
        <taxon>Streptophyta</taxon>
        <taxon>Embryophyta</taxon>
        <taxon>Tracheophyta</taxon>
        <taxon>Spermatophyta</taxon>
        <taxon>Magnoliopsida</taxon>
        <taxon>Liliopsida</taxon>
        <taxon>Poales</taxon>
        <taxon>Poaceae</taxon>
        <taxon>PACMAD clade</taxon>
        <taxon>Panicoideae</taxon>
        <taxon>Andropogonodae</taxon>
        <taxon>Andropogoneae</taxon>
        <taxon>Sorghinae</taxon>
        <taxon>Sorghum</taxon>
    </lineage>
</organism>
<gene>
    <name evidence="1" type="ORF">BDA96_01G220400</name>
</gene>
<protein>
    <submittedName>
        <fullName evidence="1">Uncharacterized protein</fullName>
    </submittedName>
</protein>
<dbReference type="AlphaFoldDB" id="A0A921UZE0"/>
<evidence type="ECO:0000313" key="1">
    <source>
        <dbReference type="EMBL" id="KAG0549040.1"/>
    </source>
</evidence>
<reference evidence="1" key="1">
    <citation type="journal article" date="2019" name="BMC Genomics">
        <title>A new reference genome for Sorghum bicolor reveals high levels of sequence similarity between sweet and grain genotypes: implications for the genetics of sugar metabolism.</title>
        <authorList>
            <person name="Cooper E.A."/>
            <person name="Brenton Z.W."/>
            <person name="Flinn B.S."/>
            <person name="Jenkins J."/>
            <person name="Shu S."/>
            <person name="Flowers D."/>
            <person name="Luo F."/>
            <person name="Wang Y."/>
            <person name="Xia P."/>
            <person name="Barry K."/>
            <person name="Daum C."/>
            <person name="Lipzen A."/>
            <person name="Yoshinaga Y."/>
            <person name="Schmutz J."/>
            <person name="Saski C."/>
            <person name="Vermerris W."/>
            <person name="Kresovich S."/>
        </authorList>
    </citation>
    <scope>NUCLEOTIDE SEQUENCE</scope>
</reference>
<evidence type="ECO:0000313" key="2">
    <source>
        <dbReference type="Proteomes" id="UP000807115"/>
    </source>
</evidence>
<name>A0A921UZE0_SORBI</name>
<sequence length="48" mass="5480">MEKEHGETLASRTRARLVCYQYQTSPQHAALSAIYETLKTIRSRSLIA</sequence>
<dbReference type="EMBL" id="CM027680">
    <property type="protein sequence ID" value="KAG0549040.1"/>
    <property type="molecule type" value="Genomic_DNA"/>
</dbReference>